<dbReference type="GO" id="GO:0004588">
    <property type="term" value="F:orotate phosphoribosyltransferase activity"/>
    <property type="evidence" value="ECO:0007669"/>
    <property type="project" value="TreeGrafter"/>
</dbReference>
<evidence type="ECO:0000256" key="1">
    <source>
        <dbReference type="ARBA" id="ARBA00004725"/>
    </source>
</evidence>
<comment type="caution">
    <text evidence="4">The sequence shown here is derived from an EMBL/GenBank/DDBJ whole genome shotgun (WGS) entry which is preliminary data.</text>
</comment>
<dbReference type="SUPFAM" id="SSF53271">
    <property type="entry name" value="PRTase-like"/>
    <property type="match status" value="1"/>
</dbReference>
<accession>A0A7V0T6Z2</accession>
<dbReference type="Proteomes" id="UP000885672">
    <property type="component" value="Unassembled WGS sequence"/>
</dbReference>
<evidence type="ECO:0000256" key="2">
    <source>
        <dbReference type="ARBA" id="ARBA00022975"/>
    </source>
</evidence>
<dbReference type="GO" id="GO:0006222">
    <property type="term" value="P:UMP biosynthetic process"/>
    <property type="evidence" value="ECO:0007669"/>
    <property type="project" value="TreeGrafter"/>
</dbReference>
<organism evidence="4">
    <name type="scientific">candidate division WOR-3 bacterium</name>
    <dbReference type="NCBI Taxonomy" id="2052148"/>
    <lineage>
        <taxon>Bacteria</taxon>
        <taxon>Bacteria division WOR-3</taxon>
    </lineage>
</organism>
<dbReference type="AlphaFoldDB" id="A0A7V0T6Z2"/>
<evidence type="ECO:0000259" key="3">
    <source>
        <dbReference type="Pfam" id="PF00156"/>
    </source>
</evidence>
<dbReference type="GO" id="GO:0019856">
    <property type="term" value="P:pyrimidine nucleobase biosynthetic process"/>
    <property type="evidence" value="ECO:0007669"/>
    <property type="project" value="TreeGrafter"/>
</dbReference>
<feature type="domain" description="Phosphoribosyltransferase" evidence="3">
    <location>
        <begin position="188"/>
        <end position="287"/>
    </location>
</feature>
<sequence>MRIEQVPLRDIEHRPGMVSAVTPYILEYREAEDLARDAFETCRAVVNPNADRLGERVREANADSWDIHAGAERLGRFHAVYDVEETRLGFEFPELEATRFYRLLRRQLLVRPDLLAVRRMMAGNLAETVAAVFWQIGAIRVSLGDISPLFHVDMRRNRSPIYVDVKGLANYPEVNDFVLGSAALLLRNIEFDVICGIEAGSIALAANLAQRLCKPMFFARARRRYPEASPFEGVKSHELFRKKVLLVDDTLVRGWTKARVIGEIRDWGGEIESCFVVFDRRQGGERDLAALGVKLWYLTDRRAALSDKVPREISLLTDHEAREVDEYFADPAAWHARRGLEYHEIQPPAKEE</sequence>
<reference evidence="4" key="1">
    <citation type="journal article" date="2020" name="mSystems">
        <title>Genome- and Community-Level Interaction Insights into Carbon Utilization and Element Cycling Functions of Hydrothermarchaeota in Hydrothermal Sediment.</title>
        <authorList>
            <person name="Zhou Z."/>
            <person name="Liu Y."/>
            <person name="Xu W."/>
            <person name="Pan J."/>
            <person name="Luo Z.H."/>
            <person name="Li M."/>
        </authorList>
    </citation>
    <scope>NUCLEOTIDE SEQUENCE [LARGE SCALE GENOMIC DNA]</scope>
    <source>
        <strain evidence="4">SpSt-1182</strain>
    </source>
</reference>
<dbReference type="Gene3D" id="3.40.50.2020">
    <property type="match status" value="1"/>
</dbReference>
<dbReference type="InterPro" id="IPR029057">
    <property type="entry name" value="PRTase-like"/>
</dbReference>
<keyword evidence="2" id="KW-0665">Pyrimidine biosynthesis</keyword>
<dbReference type="EMBL" id="DSBX01000329">
    <property type="protein sequence ID" value="HDR00315.1"/>
    <property type="molecule type" value="Genomic_DNA"/>
</dbReference>
<proteinExistence type="predicted"/>
<gene>
    <name evidence="4" type="ORF">ENN51_08555</name>
</gene>
<dbReference type="CDD" id="cd06223">
    <property type="entry name" value="PRTases_typeI"/>
    <property type="match status" value="1"/>
</dbReference>
<dbReference type="PANTHER" id="PTHR19278">
    <property type="entry name" value="OROTATE PHOSPHORIBOSYLTRANSFERASE"/>
    <property type="match status" value="1"/>
</dbReference>
<dbReference type="PANTHER" id="PTHR19278:SF9">
    <property type="entry name" value="URIDINE 5'-MONOPHOSPHATE SYNTHASE"/>
    <property type="match status" value="1"/>
</dbReference>
<protein>
    <recommendedName>
        <fullName evidence="3">Phosphoribosyltransferase domain-containing protein</fullName>
    </recommendedName>
</protein>
<dbReference type="InterPro" id="IPR000836">
    <property type="entry name" value="PRTase_dom"/>
</dbReference>
<comment type="pathway">
    <text evidence="1">Pyrimidine metabolism; UMP biosynthesis via de novo pathway.</text>
</comment>
<name>A0A7V0T6Z2_UNCW3</name>
<dbReference type="Pfam" id="PF00156">
    <property type="entry name" value="Pribosyltran"/>
    <property type="match status" value="1"/>
</dbReference>
<evidence type="ECO:0000313" key="4">
    <source>
        <dbReference type="EMBL" id="HDR00315.1"/>
    </source>
</evidence>